<organism evidence="1 2">
    <name type="scientific">Actinomadura luteofluorescens</name>
    <dbReference type="NCBI Taxonomy" id="46163"/>
    <lineage>
        <taxon>Bacteria</taxon>
        <taxon>Bacillati</taxon>
        <taxon>Actinomycetota</taxon>
        <taxon>Actinomycetes</taxon>
        <taxon>Streptosporangiales</taxon>
        <taxon>Thermomonosporaceae</taxon>
        <taxon>Actinomadura</taxon>
    </lineage>
</organism>
<dbReference type="EMBL" id="JACCBA010000001">
    <property type="protein sequence ID" value="NYD44561.1"/>
    <property type="molecule type" value="Genomic_DNA"/>
</dbReference>
<comment type="caution">
    <text evidence="1">The sequence shown here is derived from an EMBL/GenBank/DDBJ whole genome shotgun (WGS) entry which is preliminary data.</text>
</comment>
<dbReference type="RefSeq" id="WP_179842123.1">
    <property type="nucleotide sequence ID" value="NZ_JACCBA010000001.1"/>
</dbReference>
<name>A0A7Y9EB80_9ACTN</name>
<reference evidence="1 2" key="1">
    <citation type="submission" date="2020-07" db="EMBL/GenBank/DDBJ databases">
        <title>Sequencing the genomes of 1000 actinobacteria strains.</title>
        <authorList>
            <person name="Klenk H.-P."/>
        </authorList>
    </citation>
    <scope>NUCLEOTIDE SEQUENCE [LARGE SCALE GENOMIC DNA]</scope>
    <source>
        <strain evidence="1 2">DSM 40398</strain>
    </source>
</reference>
<dbReference type="AlphaFoldDB" id="A0A7Y9EB80"/>
<dbReference type="Proteomes" id="UP000529783">
    <property type="component" value="Unassembled WGS sequence"/>
</dbReference>
<evidence type="ECO:0000313" key="2">
    <source>
        <dbReference type="Proteomes" id="UP000529783"/>
    </source>
</evidence>
<protein>
    <submittedName>
        <fullName evidence="1">Uncharacterized protein</fullName>
    </submittedName>
</protein>
<evidence type="ECO:0000313" key="1">
    <source>
        <dbReference type="EMBL" id="NYD44561.1"/>
    </source>
</evidence>
<gene>
    <name evidence="1" type="ORF">BJY14_000544</name>
</gene>
<keyword evidence="2" id="KW-1185">Reference proteome</keyword>
<accession>A0A7Y9EB80</accession>
<proteinExistence type="predicted"/>
<sequence length="61" mass="6763">MFGFRNRWLRSFADTTGECVEAVGGEGGDAGARLAKLRDFSLFAASEMASMQERWKQAQSE</sequence>